<feature type="compositionally biased region" description="Pro residues" evidence="1">
    <location>
        <begin position="51"/>
        <end position="60"/>
    </location>
</feature>
<evidence type="ECO:0000313" key="2">
    <source>
        <dbReference type="EMBL" id="MBB6508999.1"/>
    </source>
</evidence>
<evidence type="ECO:0000256" key="1">
    <source>
        <dbReference type="SAM" id="MobiDB-lite"/>
    </source>
</evidence>
<comment type="caution">
    <text evidence="2">The sequence shown here is derived from an EMBL/GenBank/DDBJ whole genome shotgun (WGS) entry which is preliminary data.</text>
</comment>
<accession>A0A7X0MRV1</accession>
<evidence type="ECO:0000313" key="3">
    <source>
        <dbReference type="Proteomes" id="UP000585437"/>
    </source>
</evidence>
<name>A0A7X0MRV1_9HYPH</name>
<dbReference type="EMBL" id="JACHBU010000004">
    <property type="protein sequence ID" value="MBB6508999.1"/>
    <property type="molecule type" value="Genomic_DNA"/>
</dbReference>
<dbReference type="AlphaFoldDB" id="A0A7X0MRV1"/>
<dbReference type="Proteomes" id="UP000585437">
    <property type="component" value="Unassembled WGS sequence"/>
</dbReference>
<sequence length="60" mass="6432">MRWLFLIVLGLLVAVILSITLMQNDSRQLGSDNLLQGAPGSPRQPSDSPLLPAPAPQRAP</sequence>
<proteinExistence type="predicted"/>
<gene>
    <name evidence="2" type="ORF">F4695_002356</name>
</gene>
<protein>
    <submittedName>
        <fullName evidence="2">Uncharacterized protein</fullName>
    </submittedName>
</protein>
<dbReference type="RefSeq" id="WP_062453508.1">
    <property type="nucleotide sequence ID" value="NZ_JACHBU010000004.1"/>
</dbReference>
<feature type="region of interest" description="Disordered" evidence="1">
    <location>
        <begin position="30"/>
        <end position="60"/>
    </location>
</feature>
<reference evidence="2 3" key="1">
    <citation type="submission" date="2020-08" db="EMBL/GenBank/DDBJ databases">
        <title>The Agave Microbiome: Exploring the role of microbial communities in plant adaptations to desert environments.</title>
        <authorList>
            <person name="Partida-Martinez L.P."/>
        </authorList>
    </citation>
    <scope>NUCLEOTIDE SEQUENCE [LARGE SCALE GENOMIC DNA]</scope>
    <source>
        <strain evidence="2 3">AS3.12</strain>
    </source>
</reference>
<organism evidence="2 3">
    <name type="scientific">Rhizobium soli</name>
    <dbReference type="NCBI Taxonomy" id="424798"/>
    <lineage>
        <taxon>Bacteria</taxon>
        <taxon>Pseudomonadati</taxon>
        <taxon>Pseudomonadota</taxon>
        <taxon>Alphaproteobacteria</taxon>
        <taxon>Hyphomicrobiales</taxon>
        <taxon>Rhizobiaceae</taxon>
        <taxon>Rhizobium/Agrobacterium group</taxon>
        <taxon>Rhizobium</taxon>
    </lineage>
</organism>
<keyword evidence="3" id="KW-1185">Reference proteome</keyword>